<keyword evidence="5" id="KW-1185">Reference proteome</keyword>
<dbReference type="SUPFAM" id="SSF48371">
    <property type="entry name" value="ARM repeat"/>
    <property type="match status" value="1"/>
</dbReference>
<reference evidence="4" key="1">
    <citation type="submission" date="2023-08" db="EMBL/GenBank/DDBJ databases">
        <authorList>
            <person name="Chen Y."/>
            <person name="Shah S."/>
            <person name="Dougan E. K."/>
            <person name="Thang M."/>
            <person name="Chan C."/>
        </authorList>
    </citation>
    <scope>NUCLEOTIDE SEQUENCE</scope>
</reference>
<gene>
    <name evidence="4" type="ORF">EVOR1521_LOCUS5949</name>
</gene>
<proteinExistence type="predicted"/>
<feature type="compositionally biased region" description="Acidic residues" evidence="3">
    <location>
        <begin position="393"/>
        <end position="405"/>
    </location>
</feature>
<dbReference type="GO" id="GO:0019135">
    <property type="term" value="F:deoxyhypusine monooxygenase activity"/>
    <property type="evidence" value="ECO:0007669"/>
    <property type="project" value="TreeGrafter"/>
</dbReference>
<feature type="compositionally biased region" description="Basic and acidic residues" evidence="3">
    <location>
        <begin position="406"/>
        <end position="415"/>
    </location>
</feature>
<evidence type="ECO:0000256" key="2">
    <source>
        <dbReference type="SAM" id="Coils"/>
    </source>
</evidence>
<dbReference type="PROSITE" id="PS50297">
    <property type="entry name" value="ANK_REP_REGION"/>
    <property type="match status" value="1"/>
</dbReference>
<dbReference type="InterPro" id="IPR016024">
    <property type="entry name" value="ARM-type_fold"/>
</dbReference>
<dbReference type="AlphaFoldDB" id="A0AA36HXA2"/>
<dbReference type="Proteomes" id="UP001178507">
    <property type="component" value="Unassembled WGS sequence"/>
</dbReference>
<dbReference type="PANTHER" id="PTHR12697">
    <property type="entry name" value="PBS LYASE HEAT-LIKE PROTEIN"/>
    <property type="match status" value="1"/>
</dbReference>
<feature type="repeat" description="ANK" evidence="1">
    <location>
        <begin position="1"/>
        <end position="28"/>
    </location>
</feature>
<dbReference type="Gene3D" id="1.25.40.20">
    <property type="entry name" value="Ankyrin repeat-containing domain"/>
    <property type="match status" value="1"/>
</dbReference>
<evidence type="ECO:0000313" key="4">
    <source>
        <dbReference type="EMBL" id="CAJ1377037.1"/>
    </source>
</evidence>
<dbReference type="EMBL" id="CAUJNA010000440">
    <property type="protein sequence ID" value="CAJ1377037.1"/>
    <property type="molecule type" value="Genomic_DNA"/>
</dbReference>
<sequence length="818" mass="88675">MHTAAEAGDMERCRALVEEGAAVNDADVFKRTPLINAVVNGHARSPARPVRPGMRARADLAAADRSGWTACSWLQRGQRGVKALTRFRVHVARRALAMNGLIEASLGRHATGGWPVGLANAGLGCVFEISPEVAEHVLKGQGDPGMSGRLRGRAGAAVSPMERHGAPKAEGGSWRWHDERGRSKMFKLRVSMSMGVDAQLDYVNRVLHSSEWSQRRKACEVAAAIGGSIGRPAQEALSRTLINVTLNDGDAEVRHAAVCALATFDPEVRVATASELCTEGLRYELESLHSSRRNVKSAACNAMGVLGPECGMPYLQDLQDCLRDKSSLVKKTALAALGAWGLPVAAHENARIVVQELGRAVIGDRDPGVRAAACDALGRILEGAPPLFKPPEAEPEVVDEDSDEEPVGRTRTRTESDEELEPTAVAVRYMVRILHDDDYASVRRAAAAALGSIGGDVCAAQAECLLVAALQDKDKEVRLRAAESLAKLGAPSWNWDARRRHSAACSASKLQKLWQWLWKAPVFLEYLGVWLAALAGEVQRLQRQVHQLTENSEALQKLVSDVSEGLASNGSGPVPRHAALKAEAMHALPSDGSGKSADLKEESWAARSLRQSSHMHQGPQIEGHAEPGRSTASKFWHTRIDEDDVSPGGVDEADIRKVREDLLRVQFGRLDATKKGYLSPADLADLAARFGEPLALDQAELLCRLSPVKSKKSKEMGLRFEAFYMLMSPDDESQWEDEVLEAAAAAKRAVRAEAKGRLRAEQERKHLAHQQRIHGLFAMVFDLVTVAVIISNALVMGVSADILPESNAWDVTEVDTRS</sequence>
<dbReference type="InterPro" id="IPR002110">
    <property type="entry name" value="Ankyrin_rpt"/>
</dbReference>
<evidence type="ECO:0000256" key="1">
    <source>
        <dbReference type="PROSITE-ProRule" id="PRU00023"/>
    </source>
</evidence>
<evidence type="ECO:0000313" key="5">
    <source>
        <dbReference type="Proteomes" id="UP001178507"/>
    </source>
</evidence>
<name>A0AA36HXA2_9DINO</name>
<dbReference type="Gene3D" id="1.25.10.10">
    <property type="entry name" value="Leucine-rich Repeat Variant"/>
    <property type="match status" value="2"/>
</dbReference>
<dbReference type="SUPFAM" id="SSF48403">
    <property type="entry name" value="Ankyrin repeat"/>
    <property type="match status" value="1"/>
</dbReference>
<dbReference type="InterPro" id="IPR011989">
    <property type="entry name" value="ARM-like"/>
</dbReference>
<evidence type="ECO:0000256" key="3">
    <source>
        <dbReference type="SAM" id="MobiDB-lite"/>
    </source>
</evidence>
<feature type="region of interest" description="Disordered" evidence="3">
    <location>
        <begin position="587"/>
        <end position="632"/>
    </location>
</feature>
<accession>A0AA36HXA2</accession>
<dbReference type="InterPro" id="IPR036770">
    <property type="entry name" value="Ankyrin_rpt-contain_sf"/>
</dbReference>
<dbReference type="Pfam" id="PF13646">
    <property type="entry name" value="HEAT_2"/>
    <property type="match status" value="1"/>
</dbReference>
<dbReference type="PANTHER" id="PTHR12697:SF20">
    <property type="entry name" value="HEAT REPEAT-CONTAINING PROTEIN 4"/>
    <property type="match status" value="1"/>
</dbReference>
<keyword evidence="2" id="KW-0175">Coiled coil</keyword>
<dbReference type="PROSITE" id="PS50088">
    <property type="entry name" value="ANK_REPEAT"/>
    <property type="match status" value="1"/>
</dbReference>
<feature type="coiled-coil region" evidence="2">
    <location>
        <begin position="531"/>
        <end position="558"/>
    </location>
</feature>
<organism evidence="4 5">
    <name type="scientific">Effrenium voratum</name>
    <dbReference type="NCBI Taxonomy" id="2562239"/>
    <lineage>
        <taxon>Eukaryota</taxon>
        <taxon>Sar</taxon>
        <taxon>Alveolata</taxon>
        <taxon>Dinophyceae</taxon>
        <taxon>Suessiales</taxon>
        <taxon>Symbiodiniaceae</taxon>
        <taxon>Effrenium</taxon>
    </lineage>
</organism>
<comment type="caution">
    <text evidence="4">The sequence shown here is derived from an EMBL/GenBank/DDBJ whole genome shotgun (WGS) entry which is preliminary data.</text>
</comment>
<feature type="region of interest" description="Disordered" evidence="3">
    <location>
        <begin position="385"/>
        <end position="419"/>
    </location>
</feature>
<feature type="region of interest" description="Disordered" evidence="3">
    <location>
        <begin position="140"/>
        <end position="175"/>
    </location>
</feature>
<keyword evidence="1" id="KW-0040">ANK repeat</keyword>
<protein>
    <submittedName>
        <fullName evidence="4">Uncharacterized protein</fullName>
    </submittedName>
</protein>